<dbReference type="OrthoDB" id="2112057at2"/>
<reference evidence="1 3" key="1">
    <citation type="submission" date="2016-10" db="EMBL/GenBank/DDBJ databases">
        <authorList>
            <person name="Varghese N."/>
            <person name="Submissions S."/>
        </authorList>
    </citation>
    <scope>NUCLEOTIDE SEQUENCE [LARGE SCALE GENOMIC DNA]</scope>
    <source>
        <strain evidence="1 3">NLAE-zl-C224</strain>
    </source>
</reference>
<dbReference type="Proteomes" id="UP000198811">
    <property type="component" value="Unassembled WGS sequence"/>
</dbReference>
<keyword evidence="2" id="KW-0436">Ligase</keyword>
<reference evidence="2 4" key="2">
    <citation type="submission" date="2018-06" db="EMBL/GenBank/DDBJ databases">
        <authorList>
            <consortium name="Pathogen Informatics"/>
            <person name="Doyle S."/>
        </authorList>
    </citation>
    <scope>NUCLEOTIDE SEQUENCE [LARGE SCALE GENOMIC DNA]</scope>
    <source>
        <strain evidence="2 4">NCTC13028</strain>
    </source>
</reference>
<evidence type="ECO:0000313" key="4">
    <source>
        <dbReference type="Proteomes" id="UP000250223"/>
    </source>
</evidence>
<accession>A0A240B2F1</accession>
<protein>
    <submittedName>
        <fullName evidence="1 2">2'-5' RNA ligase</fullName>
    </submittedName>
</protein>
<dbReference type="SUPFAM" id="SSF55144">
    <property type="entry name" value="LigT-like"/>
    <property type="match status" value="1"/>
</dbReference>
<keyword evidence="3" id="KW-1185">Reference proteome</keyword>
<dbReference type="Gene3D" id="3.90.1140.10">
    <property type="entry name" value="Cyclic phosphodiesterase"/>
    <property type="match status" value="1"/>
</dbReference>
<dbReference type="EMBL" id="FNGL01000005">
    <property type="protein sequence ID" value="SDL03046.1"/>
    <property type="molecule type" value="Genomic_DNA"/>
</dbReference>
<dbReference type="RefSeq" id="WP_089864464.1">
    <property type="nucleotide sequence ID" value="NZ_FNGL01000005.1"/>
</dbReference>
<organism evidence="2 4">
    <name type="scientific">Clostridium cochlearium</name>
    <dbReference type="NCBI Taxonomy" id="1494"/>
    <lineage>
        <taxon>Bacteria</taxon>
        <taxon>Bacillati</taxon>
        <taxon>Bacillota</taxon>
        <taxon>Clostridia</taxon>
        <taxon>Eubacteriales</taxon>
        <taxon>Clostridiaceae</taxon>
        <taxon>Clostridium</taxon>
    </lineage>
</organism>
<dbReference type="GeneID" id="70578273"/>
<dbReference type="InterPro" id="IPR009097">
    <property type="entry name" value="Cyclic_Pdiesterase"/>
</dbReference>
<dbReference type="Proteomes" id="UP000250223">
    <property type="component" value="Unassembled WGS sequence"/>
</dbReference>
<dbReference type="GO" id="GO:0016874">
    <property type="term" value="F:ligase activity"/>
    <property type="evidence" value="ECO:0007669"/>
    <property type="project" value="UniProtKB-KW"/>
</dbReference>
<evidence type="ECO:0000313" key="3">
    <source>
        <dbReference type="Proteomes" id="UP000198811"/>
    </source>
</evidence>
<dbReference type="EMBL" id="UAWC01000001">
    <property type="protein sequence ID" value="SQB33773.1"/>
    <property type="molecule type" value="Genomic_DNA"/>
</dbReference>
<name>A0A240B2F1_CLOCO</name>
<sequence length="183" mass="21981">MKYYLVALFDDESYSHIEKIQKYICRKYRLYKNMPVLHITLEVIEEPKNLEEACRIIRDILKPYKKFKISIDGAICFDDPYKSVNLNVENKGYIMRLTRQINDRLKLCGFKVREDVENWDLHISLANTNYATRQWSNKEYANACEIVKEMDIQKNVKIKEIQLWKPINNKKEMVVESFPLKDY</sequence>
<proteinExistence type="predicted"/>
<gene>
    <name evidence="2" type="ORF">NCTC13028_00690</name>
    <name evidence="1" type="ORF">SAMN05216497_10551</name>
</gene>
<dbReference type="STRING" id="1494.SAMN05216497_10551"/>
<evidence type="ECO:0000313" key="1">
    <source>
        <dbReference type="EMBL" id="SDL03046.1"/>
    </source>
</evidence>
<dbReference type="AlphaFoldDB" id="A0A240B2F1"/>
<evidence type="ECO:0000313" key="2">
    <source>
        <dbReference type="EMBL" id="SQB33773.1"/>
    </source>
</evidence>
<dbReference type="Pfam" id="PF13563">
    <property type="entry name" value="2_5_RNA_ligase2"/>
    <property type="match status" value="1"/>
</dbReference>